<gene>
    <name evidence="2" type="ORF">I7822_29035</name>
</gene>
<dbReference type="InterPro" id="IPR040607">
    <property type="entry name" value="ALP_N"/>
</dbReference>
<comment type="caution">
    <text evidence="2">The sequence shown here is derived from an EMBL/GenBank/DDBJ whole genome shotgun (WGS) entry which is preliminary data.</text>
</comment>
<keyword evidence="3" id="KW-1185">Reference proteome</keyword>
<protein>
    <submittedName>
        <fullName evidence="2">ParM/StbA family protein</fullName>
    </submittedName>
</protein>
<organism evidence="2 3">
    <name type="scientific">Metabacillus bambusae</name>
    <dbReference type="NCBI Taxonomy" id="2795218"/>
    <lineage>
        <taxon>Bacteria</taxon>
        <taxon>Bacillati</taxon>
        <taxon>Bacillota</taxon>
        <taxon>Bacilli</taxon>
        <taxon>Bacillales</taxon>
        <taxon>Bacillaceae</taxon>
        <taxon>Metabacillus</taxon>
    </lineage>
</organism>
<dbReference type="InterPro" id="IPR043129">
    <property type="entry name" value="ATPase_NBD"/>
</dbReference>
<evidence type="ECO:0000313" key="3">
    <source>
        <dbReference type="Proteomes" id="UP000663981"/>
    </source>
</evidence>
<dbReference type="SUPFAM" id="SSF53067">
    <property type="entry name" value="Actin-like ATPase domain"/>
    <property type="match status" value="1"/>
</dbReference>
<sequence>MILGIDAGNYETKISTQEGVHKFRSLLGEWRDRNFNSVYGNDMEYVYQGRMGFAGDIVEHECEFIRERFGDTKAHEDAKLRILLAVHQYSNDKENDIVVGQPIKTHTPDQKETIKKMLIGSHKLTVNGETKTFNIRNIDVAPEGAIAYWAYEGLEQHIRFIDIGSGTINFASVHKGRFVDRDSFTVDYGVNSVKALDFNSLAAAIIAESSKRWKQDDPVRVCGGVAEEVINNLSTHYRNCEVIKPWDLHPVYTNAIGCFELARVLYERK</sequence>
<reference evidence="2 3" key="1">
    <citation type="submission" date="2021-03" db="EMBL/GenBank/DDBJ databases">
        <title>Whole genome sequence of Metabacillus bambusae BG109.</title>
        <authorList>
            <person name="Jeong J.W."/>
        </authorList>
    </citation>
    <scope>NUCLEOTIDE SEQUENCE [LARGE SCALE GENOMIC DNA]</scope>
    <source>
        <strain evidence="2 3">BG109</strain>
    </source>
</reference>
<dbReference type="Gene3D" id="3.30.420.40">
    <property type="match status" value="1"/>
</dbReference>
<feature type="domain" description="Actin-like protein N-terminal" evidence="1">
    <location>
        <begin position="4"/>
        <end position="145"/>
    </location>
</feature>
<evidence type="ECO:0000313" key="2">
    <source>
        <dbReference type="EMBL" id="MBO1515658.1"/>
    </source>
</evidence>
<dbReference type="Pfam" id="PF17989">
    <property type="entry name" value="ALP_N"/>
    <property type="match status" value="1"/>
</dbReference>
<dbReference type="RefSeq" id="WP_207982512.1">
    <property type="nucleotide sequence ID" value="NZ_JAGDEL010000046.1"/>
</dbReference>
<dbReference type="Proteomes" id="UP000663981">
    <property type="component" value="Unassembled WGS sequence"/>
</dbReference>
<proteinExistence type="predicted"/>
<name>A0ABS3NBQ8_9BACI</name>
<dbReference type="CDD" id="cd10227">
    <property type="entry name" value="ASKHA_NBD_ParM-like"/>
    <property type="match status" value="1"/>
</dbReference>
<evidence type="ECO:0000259" key="1">
    <source>
        <dbReference type="Pfam" id="PF17989"/>
    </source>
</evidence>
<accession>A0ABS3NBQ8</accession>
<dbReference type="EMBL" id="JAGDEL010000046">
    <property type="protein sequence ID" value="MBO1515658.1"/>
    <property type="molecule type" value="Genomic_DNA"/>
</dbReference>